<name>A0A7W8B436_STRST</name>
<dbReference type="Proteomes" id="UP000549009">
    <property type="component" value="Unassembled WGS sequence"/>
</dbReference>
<comment type="caution">
    <text evidence="1">The sequence shown here is derived from an EMBL/GenBank/DDBJ whole genome shotgun (WGS) entry which is preliminary data.</text>
</comment>
<organism evidence="1 2">
    <name type="scientific">Streptomyces spectabilis</name>
    <dbReference type="NCBI Taxonomy" id="68270"/>
    <lineage>
        <taxon>Bacteria</taxon>
        <taxon>Bacillati</taxon>
        <taxon>Actinomycetota</taxon>
        <taxon>Actinomycetes</taxon>
        <taxon>Kitasatosporales</taxon>
        <taxon>Streptomycetaceae</taxon>
        <taxon>Streptomyces</taxon>
    </lineage>
</organism>
<reference evidence="1 2" key="1">
    <citation type="submission" date="2020-08" db="EMBL/GenBank/DDBJ databases">
        <title>Genomic Encyclopedia of Type Strains, Phase III (KMG-III): the genomes of soil and plant-associated and newly described type strains.</title>
        <authorList>
            <person name="Whitman W."/>
        </authorList>
    </citation>
    <scope>NUCLEOTIDE SEQUENCE [LARGE SCALE GENOMIC DNA]</scope>
    <source>
        <strain evidence="1 2">CECT 3146</strain>
    </source>
</reference>
<gene>
    <name evidence="1" type="ORF">FHS40_008469</name>
</gene>
<proteinExistence type="predicted"/>
<sequence>MTTQTPDAPAAPHLYLLILHEPYWPPHSAREVNATIVAAATLLHRHVLQPDGLHIHTLLSHRRREPGEIVPLATLTHELAEAGWGHAGEWEHVTTDLLALTRLGECHGHTVAMPAVQRALLCSGPDAQITSFNPHTGARETHGPAERARLLHSLTDHVRQAEVARPLWAGDTLLPKPPPGPDDFEA</sequence>
<dbReference type="AlphaFoldDB" id="A0A7W8B436"/>
<accession>A0A7W8B436</accession>
<keyword evidence="2" id="KW-1185">Reference proteome</keyword>
<evidence type="ECO:0000313" key="2">
    <source>
        <dbReference type="Proteomes" id="UP000549009"/>
    </source>
</evidence>
<protein>
    <submittedName>
        <fullName evidence="1">Uncharacterized protein</fullName>
    </submittedName>
</protein>
<dbReference type="RefSeq" id="WP_184926318.1">
    <property type="nucleotide sequence ID" value="NZ_BMSQ01000030.1"/>
</dbReference>
<dbReference type="EMBL" id="JACHJD010000026">
    <property type="protein sequence ID" value="MBB5109341.1"/>
    <property type="molecule type" value="Genomic_DNA"/>
</dbReference>
<evidence type="ECO:0000313" key="1">
    <source>
        <dbReference type="EMBL" id="MBB5109341.1"/>
    </source>
</evidence>